<sequence>MSFCLNPQCDRPHNPDQGNFCLNCGAPLLLRGHYRAIRPLGRGGFARTYLGIDRDRLDTPCAIKQFLPSAKTPAGRDKAIELFTREALRLRDLGDNPQIPALLGFFEEGGYLYLVQEYIAGETIDRELQRSGPFSEAKLLAFLRDLLPVLQFVHDRSTIHRDLKPLNLIRRQRDQRIVPIDFGVAKVLEANTQSRPGTKIGTAGYAPDEQLRGGQAYPASDLYSVGAICVFLLTGVEPEELYNPLTGQWPWREQLAQWRDELSGNGDSLDASQRKHLPVSDSVSEGLGLVLDRLLQPAVADRYQTALEVLVDLDNIIRTMPPSPYRREESMAVDRDRAKRFWLTRIGTSSGGNFS</sequence>
<dbReference type="SUPFAM" id="SSF56112">
    <property type="entry name" value="Protein kinase-like (PK-like)"/>
    <property type="match status" value="1"/>
</dbReference>
<evidence type="ECO:0000313" key="12">
    <source>
        <dbReference type="Proteomes" id="UP001604335"/>
    </source>
</evidence>
<keyword evidence="3 11" id="KW-0808">Transferase</keyword>
<evidence type="ECO:0000256" key="2">
    <source>
        <dbReference type="ARBA" id="ARBA00022527"/>
    </source>
</evidence>
<dbReference type="Pfam" id="PF00069">
    <property type="entry name" value="Pkinase"/>
    <property type="match status" value="1"/>
</dbReference>
<dbReference type="InterPro" id="IPR011009">
    <property type="entry name" value="Kinase-like_dom_sf"/>
</dbReference>
<dbReference type="InterPro" id="IPR017441">
    <property type="entry name" value="Protein_kinase_ATP_BS"/>
</dbReference>
<dbReference type="Proteomes" id="UP001604335">
    <property type="component" value="Unassembled WGS sequence"/>
</dbReference>
<dbReference type="PANTHER" id="PTHR24363">
    <property type="entry name" value="SERINE/THREONINE PROTEIN KINASE"/>
    <property type="match status" value="1"/>
</dbReference>
<comment type="caution">
    <text evidence="11">The sequence shown here is derived from an EMBL/GenBank/DDBJ whole genome shotgun (WGS) entry which is preliminary data.</text>
</comment>
<evidence type="ECO:0000256" key="9">
    <source>
        <dbReference type="PROSITE-ProRule" id="PRU10141"/>
    </source>
</evidence>
<comment type="catalytic activity">
    <reaction evidence="7">
        <text>L-threonyl-[protein] + ATP = O-phospho-L-threonyl-[protein] + ADP + H(+)</text>
        <dbReference type="Rhea" id="RHEA:46608"/>
        <dbReference type="Rhea" id="RHEA-COMP:11060"/>
        <dbReference type="Rhea" id="RHEA-COMP:11605"/>
        <dbReference type="ChEBI" id="CHEBI:15378"/>
        <dbReference type="ChEBI" id="CHEBI:30013"/>
        <dbReference type="ChEBI" id="CHEBI:30616"/>
        <dbReference type="ChEBI" id="CHEBI:61977"/>
        <dbReference type="ChEBI" id="CHEBI:456216"/>
        <dbReference type="EC" id="2.7.11.1"/>
    </reaction>
</comment>
<reference evidence="12" key="1">
    <citation type="journal article" date="2024" name="Algal Res.">
        <title>Biochemical, toxicological and genomic investigation of a high-biomass producing Limnothrix strain isolated from Italian shallow drinking water reservoir.</title>
        <authorList>
            <person name="Simonazzi M."/>
            <person name="Shishido T.K."/>
            <person name="Delbaje E."/>
            <person name="Wahlsten M."/>
            <person name="Fewer D.P."/>
            <person name="Sivonen K."/>
            <person name="Pezzolesi L."/>
            <person name="Pistocchi R."/>
        </authorList>
    </citation>
    <scope>NUCLEOTIDE SEQUENCE [LARGE SCALE GENOMIC DNA]</scope>
    <source>
        <strain evidence="12">LRLZ20PSL1</strain>
    </source>
</reference>
<gene>
    <name evidence="11" type="ORF">VPK24_03120</name>
</gene>
<feature type="binding site" evidence="9">
    <location>
        <position position="64"/>
    </location>
    <ligand>
        <name>ATP</name>
        <dbReference type="ChEBI" id="CHEBI:30616"/>
    </ligand>
</feature>
<dbReference type="Gene3D" id="1.10.510.10">
    <property type="entry name" value="Transferase(Phosphotransferase) domain 1"/>
    <property type="match status" value="1"/>
</dbReference>
<evidence type="ECO:0000259" key="10">
    <source>
        <dbReference type="PROSITE" id="PS50011"/>
    </source>
</evidence>
<protein>
    <recommendedName>
        <fullName evidence="1">non-specific serine/threonine protein kinase</fullName>
        <ecNumber evidence="1">2.7.11.1</ecNumber>
    </recommendedName>
</protein>
<dbReference type="PANTHER" id="PTHR24363:SF0">
    <property type="entry name" value="SERINE_THREONINE KINASE LIKE DOMAIN CONTAINING 1"/>
    <property type="match status" value="1"/>
</dbReference>
<evidence type="ECO:0000256" key="3">
    <source>
        <dbReference type="ARBA" id="ARBA00022679"/>
    </source>
</evidence>
<dbReference type="CDD" id="cd14014">
    <property type="entry name" value="STKc_PknB_like"/>
    <property type="match status" value="1"/>
</dbReference>
<proteinExistence type="predicted"/>
<keyword evidence="12" id="KW-1185">Reference proteome</keyword>
<organism evidence="11 12">
    <name type="scientific">Limnothrix redekei LRLZ20PSL1</name>
    <dbReference type="NCBI Taxonomy" id="3112953"/>
    <lineage>
        <taxon>Bacteria</taxon>
        <taxon>Bacillati</taxon>
        <taxon>Cyanobacteriota</taxon>
        <taxon>Cyanophyceae</taxon>
        <taxon>Pseudanabaenales</taxon>
        <taxon>Pseudanabaenaceae</taxon>
        <taxon>Limnothrix</taxon>
    </lineage>
</organism>
<dbReference type="GO" id="GO:0004674">
    <property type="term" value="F:protein serine/threonine kinase activity"/>
    <property type="evidence" value="ECO:0007669"/>
    <property type="project" value="UniProtKB-EC"/>
</dbReference>
<evidence type="ECO:0000256" key="8">
    <source>
        <dbReference type="ARBA" id="ARBA00048679"/>
    </source>
</evidence>
<dbReference type="RefSeq" id="WP_393010638.1">
    <property type="nucleotide sequence ID" value="NZ_JAZAQF010000016.1"/>
</dbReference>
<evidence type="ECO:0000256" key="1">
    <source>
        <dbReference type="ARBA" id="ARBA00012513"/>
    </source>
</evidence>
<keyword evidence="2" id="KW-0723">Serine/threonine-protein kinase</keyword>
<dbReference type="NCBIfam" id="NF045510">
    <property type="entry name" value="4Cys_prefix_kin"/>
    <property type="match status" value="1"/>
</dbReference>
<keyword evidence="4 9" id="KW-0547">Nucleotide-binding</keyword>
<accession>A0ABW7C9K7</accession>
<evidence type="ECO:0000313" key="11">
    <source>
        <dbReference type="EMBL" id="MFG3816616.1"/>
    </source>
</evidence>
<evidence type="ECO:0000256" key="4">
    <source>
        <dbReference type="ARBA" id="ARBA00022741"/>
    </source>
</evidence>
<dbReference type="PROSITE" id="PS00107">
    <property type="entry name" value="PROTEIN_KINASE_ATP"/>
    <property type="match status" value="1"/>
</dbReference>
<dbReference type="SMART" id="SM00220">
    <property type="entry name" value="S_TKc"/>
    <property type="match status" value="1"/>
</dbReference>
<dbReference type="Gene3D" id="3.30.200.20">
    <property type="entry name" value="Phosphorylase Kinase, domain 1"/>
    <property type="match status" value="1"/>
</dbReference>
<evidence type="ECO:0000256" key="5">
    <source>
        <dbReference type="ARBA" id="ARBA00022777"/>
    </source>
</evidence>
<keyword evidence="6 9" id="KW-0067">ATP-binding</keyword>
<dbReference type="EMBL" id="JAZAQF010000016">
    <property type="protein sequence ID" value="MFG3816616.1"/>
    <property type="molecule type" value="Genomic_DNA"/>
</dbReference>
<comment type="catalytic activity">
    <reaction evidence="8">
        <text>L-seryl-[protein] + ATP = O-phospho-L-seryl-[protein] + ADP + H(+)</text>
        <dbReference type="Rhea" id="RHEA:17989"/>
        <dbReference type="Rhea" id="RHEA-COMP:9863"/>
        <dbReference type="Rhea" id="RHEA-COMP:11604"/>
        <dbReference type="ChEBI" id="CHEBI:15378"/>
        <dbReference type="ChEBI" id="CHEBI:29999"/>
        <dbReference type="ChEBI" id="CHEBI:30616"/>
        <dbReference type="ChEBI" id="CHEBI:83421"/>
        <dbReference type="ChEBI" id="CHEBI:456216"/>
        <dbReference type="EC" id="2.7.11.1"/>
    </reaction>
</comment>
<dbReference type="PROSITE" id="PS50011">
    <property type="entry name" value="PROTEIN_KINASE_DOM"/>
    <property type="match status" value="1"/>
</dbReference>
<name>A0ABW7C9K7_9CYAN</name>
<dbReference type="InterPro" id="IPR000719">
    <property type="entry name" value="Prot_kinase_dom"/>
</dbReference>
<keyword evidence="5 11" id="KW-0418">Kinase</keyword>
<feature type="domain" description="Protein kinase" evidence="10">
    <location>
        <begin position="34"/>
        <end position="317"/>
    </location>
</feature>
<evidence type="ECO:0000256" key="7">
    <source>
        <dbReference type="ARBA" id="ARBA00047899"/>
    </source>
</evidence>
<dbReference type="EC" id="2.7.11.1" evidence="1"/>
<evidence type="ECO:0000256" key="6">
    <source>
        <dbReference type="ARBA" id="ARBA00022840"/>
    </source>
</evidence>